<gene>
    <name evidence="2" type="ORF">B0H17DRAFT_1128559</name>
</gene>
<comment type="caution">
    <text evidence="2">The sequence shown here is derived from an EMBL/GenBank/DDBJ whole genome shotgun (WGS) entry which is preliminary data.</text>
</comment>
<feature type="compositionally biased region" description="Polar residues" evidence="1">
    <location>
        <begin position="167"/>
        <end position="177"/>
    </location>
</feature>
<evidence type="ECO:0000313" key="3">
    <source>
        <dbReference type="Proteomes" id="UP001221757"/>
    </source>
</evidence>
<reference evidence="2" key="1">
    <citation type="submission" date="2023-03" db="EMBL/GenBank/DDBJ databases">
        <title>Massive genome expansion in bonnet fungi (Mycena s.s.) driven by repeated elements and novel gene families across ecological guilds.</title>
        <authorList>
            <consortium name="Lawrence Berkeley National Laboratory"/>
            <person name="Harder C.B."/>
            <person name="Miyauchi S."/>
            <person name="Viragh M."/>
            <person name="Kuo A."/>
            <person name="Thoen E."/>
            <person name="Andreopoulos B."/>
            <person name="Lu D."/>
            <person name="Skrede I."/>
            <person name="Drula E."/>
            <person name="Henrissat B."/>
            <person name="Morin E."/>
            <person name="Kohler A."/>
            <person name="Barry K."/>
            <person name="LaButti K."/>
            <person name="Morin E."/>
            <person name="Salamov A."/>
            <person name="Lipzen A."/>
            <person name="Mereny Z."/>
            <person name="Hegedus B."/>
            <person name="Baldrian P."/>
            <person name="Stursova M."/>
            <person name="Weitz H."/>
            <person name="Taylor A."/>
            <person name="Grigoriev I.V."/>
            <person name="Nagy L.G."/>
            <person name="Martin F."/>
            <person name="Kauserud H."/>
        </authorList>
    </citation>
    <scope>NUCLEOTIDE SEQUENCE</scope>
    <source>
        <strain evidence="2">CBHHK067</strain>
    </source>
</reference>
<sequence>MPVLLLSSKTRTAPLDTRTFQVAKCSVSFAVTPGVRICNVPGLYLLKINGSLVAGLATDNVHLFPRRSPSGTCAYPVFAVSRGWDMNHWGQSQFSPTNRIFMCRSSGQCAPQVVPVVTAHLTASTPVLPQPAPAISVLVPQRPVTAFTGLQRSAAASVAQQRRDSIQRNLHPNDSTNSGGGTGRKKKRMAGPPRDYSDPVPPLASSSLDDFAMSVAPSSATLTVGILPKVLESSDHNDTLDLSPRYHWKGGVELERVQTRLKRANLVFTVEVSTMGPIVDEIDTAFESHCRFNNIDFVSPAPSDDYEAPNTRAWVLTGAKGRSGSRVWIEDPKFLTRFTFTLQALRNVPFSYTPNHLGEGVFIFIGLLASTIQYSPSHYVTAPRLRNLFAPIDSLFNPASRLPDHVRPHKCFGRRVLHPTISSLANDPDPVCGPLYAPPAGVNPTTPRRNLRRPLGELLTDSEDEDVHLVRDGLPPLSVTISNRPQLPQTLVADSASSTIVTRSVRRQQWQEEAAATAISISSTAPFVTGPLLTGAMESAATSIKPRSFLGVGTPLDLTLQHIPGAGSYSFSAWQDHILLPHERGDQYIHLTARSVDEGARALITLCLWQYAGRPASLKLKELLQEQFPSARPTVEGATSHQQALFSLRVTIGAGIGMSPRNEVISEAVKIMLADGHYWAECGEYQTLRLHPSRNQIPIRSCVLKATGLLLLLHFLFIGAPFPVSPFLFSTLFDGRKTASKFDLDFLSRFISSGSLSIIKKIQSTPLDQPLYTSQSEECLVYQYLVNIPEFDPTLISPRRSEEEHDGICSAIISYATLGSVDIEHHPDFLNIGDGFNVVVEAVDAQDRTHHILKWFETPCRELLVLAYDRRIKAVADILSHLKFSQTNPENNVWNENDEIVDLITPFVTHYLTGHPTDPDQVISALADDINVEDPLLRASLFLSVLTGSSLLPLKPTWTLKCLITHDWSEDYPTTDAYGCDDYGPDVKVSFRSCFKTISITNNARLRQLLLSEKPVQGQDTMFGCWLHGELLASRGSYTSA</sequence>
<keyword evidence="3" id="KW-1185">Reference proteome</keyword>
<organism evidence="2 3">
    <name type="scientific">Mycena rosella</name>
    <name type="common">Pink bonnet</name>
    <name type="synonym">Agaricus rosellus</name>
    <dbReference type="NCBI Taxonomy" id="1033263"/>
    <lineage>
        <taxon>Eukaryota</taxon>
        <taxon>Fungi</taxon>
        <taxon>Dikarya</taxon>
        <taxon>Basidiomycota</taxon>
        <taxon>Agaricomycotina</taxon>
        <taxon>Agaricomycetes</taxon>
        <taxon>Agaricomycetidae</taxon>
        <taxon>Agaricales</taxon>
        <taxon>Marasmiineae</taxon>
        <taxon>Mycenaceae</taxon>
        <taxon>Mycena</taxon>
    </lineage>
</organism>
<dbReference type="Proteomes" id="UP001221757">
    <property type="component" value="Unassembled WGS sequence"/>
</dbReference>
<evidence type="ECO:0000256" key="1">
    <source>
        <dbReference type="SAM" id="MobiDB-lite"/>
    </source>
</evidence>
<protein>
    <submittedName>
        <fullName evidence="2">Uncharacterized protein</fullName>
    </submittedName>
</protein>
<accession>A0AAD7DWK9</accession>
<dbReference type="EMBL" id="JARKIE010000019">
    <property type="protein sequence ID" value="KAJ7700694.1"/>
    <property type="molecule type" value="Genomic_DNA"/>
</dbReference>
<evidence type="ECO:0000313" key="2">
    <source>
        <dbReference type="EMBL" id="KAJ7700694.1"/>
    </source>
</evidence>
<name>A0AAD7DWK9_MYCRO</name>
<proteinExistence type="predicted"/>
<dbReference type="AlphaFoldDB" id="A0AAD7DWK9"/>
<feature type="region of interest" description="Disordered" evidence="1">
    <location>
        <begin position="156"/>
        <end position="203"/>
    </location>
</feature>